<evidence type="ECO:0000313" key="2">
    <source>
        <dbReference type="Proteomes" id="UP000607653"/>
    </source>
</evidence>
<reference evidence="1 2" key="1">
    <citation type="journal article" date="2020" name="Mol. Biol. Evol.">
        <title>Distinct Expression and Methylation Patterns for Genes with Different Fates following a Single Whole-Genome Duplication in Flowering Plants.</title>
        <authorList>
            <person name="Shi T."/>
            <person name="Rahmani R.S."/>
            <person name="Gugger P.F."/>
            <person name="Wang M."/>
            <person name="Li H."/>
            <person name="Zhang Y."/>
            <person name="Li Z."/>
            <person name="Wang Q."/>
            <person name="Van de Peer Y."/>
            <person name="Marchal K."/>
            <person name="Chen J."/>
        </authorList>
    </citation>
    <scope>NUCLEOTIDE SEQUENCE [LARGE SCALE GENOMIC DNA]</scope>
    <source>
        <tissue evidence="1">Leaf</tissue>
    </source>
</reference>
<protein>
    <submittedName>
        <fullName evidence="1">Uncharacterized protein</fullName>
    </submittedName>
</protein>
<dbReference type="AlphaFoldDB" id="A0A822YL88"/>
<comment type="caution">
    <text evidence="1">The sequence shown here is derived from an EMBL/GenBank/DDBJ whole genome shotgun (WGS) entry which is preliminary data.</text>
</comment>
<gene>
    <name evidence="1" type="ORF">HUJ06_005574</name>
</gene>
<organism evidence="1 2">
    <name type="scientific">Nelumbo nucifera</name>
    <name type="common">Sacred lotus</name>
    <dbReference type="NCBI Taxonomy" id="4432"/>
    <lineage>
        <taxon>Eukaryota</taxon>
        <taxon>Viridiplantae</taxon>
        <taxon>Streptophyta</taxon>
        <taxon>Embryophyta</taxon>
        <taxon>Tracheophyta</taxon>
        <taxon>Spermatophyta</taxon>
        <taxon>Magnoliopsida</taxon>
        <taxon>Proteales</taxon>
        <taxon>Nelumbonaceae</taxon>
        <taxon>Nelumbo</taxon>
    </lineage>
</organism>
<dbReference type="Proteomes" id="UP000607653">
    <property type="component" value="Unassembled WGS sequence"/>
</dbReference>
<accession>A0A822YL88</accession>
<name>A0A822YL88_NELNU</name>
<keyword evidence="2" id="KW-1185">Reference proteome</keyword>
<dbReference type="EMBL" id="DUZY01000004">
    <property type="protein sequence ID" value="DAD34934.1"/>
    <property type="molecule type" value="Genomic_DNA"/>
</dbReference>
<evidence type="ECO:0000313" key="1">
    <source>
        <dbReference type="EMBL" id="DAD34934.1"/>
    </source>
</evidence>
<proteinExistence type="predicted"/>
<sequence length="101" mass="11527">MSYKFGGGNRIRFQMDRLCGQQPLMESYPFKFMLAQKREALLKDCHVMSNGQVTWNPVLRTNLMIVGSGPNGGDDSENPICLPQMGQPDCRRWRQENSGLF</sequence>